<organism evidence="6 7">
    <name type="scientific">Oesophagostomum dentatum</name>
    <name type="common">Nodular worm</name>
    <dbReference type="NCBI Taxonomy" id="61180"/>
    <lineage>
        <taxon>Eukaryota</taxon>
        <taxon>Metazoa</taxon>
        <taxon>Ecdysozoa</taxon>
        <taxon>Nematoda</taxon>
        <taxon>Chromadorea</taxon>
        <taxon>Rhabditida</taxon>
        <taxon>Rhabditina</taxon>
        <taxon>Rhabditomorpha</taxon>
        <taxon>Strongyloidea</taxon>
        <taxon>Strongylidae</taxon>
        <taxon>Oesophagostomum</taxon>
    </lineage>
</organism>
<dbReference type="Proteomes" id="UP000053660">
    <property type="component" value="Unassembled WGS sequence"/>
</dbReference>
<sequence>MTALLTRYVLLLDEATSALDAQSESIVQSALNNASRGRSTIVIAHRLSTIRDADKIVYFEKGQIAEQGTHEQLVALRGRYYELVKAQQFLPEAEDAEEEIDLNDPDVSEGSQMSRRSTLTESKRSGYDAFVRGQSMNDSFGGQSHTAEADAENEAHALEVKRIMEEVKTLISRMDGTYPSLLCQINPTRAAVPANAY</sequence>
<evidence type="ECO:0000313" key="7">
    <source>
        <dbReference type="Proteomes" id="UP000053660"/>
    </source>
</evidence>
<keyword evidence="4" id="KW-0472">Membrane</keyword>
<dbReference type="SUPFAM" id="SSF52540">
    <property type="entry name" value="P-loop containing nucleoside triphosphate hydrolases"/>
    <property type="match status" value="1"/>
</dbReference>
<dbReference type="InterPro" id="IPR039421">
    <property type="entry name" value="Type_1_exporter"/>
</dbReference>
<dbReference type="OrthoDB" id="6500128at2759"/>
<evidence type="ECO:0000313" key="6">
    <source>
        <dbReference type="EMBL" id="KHJ99283.1"/>
    </source>
</evidence>
<dbReference type="AlphaFoldDB" id="A0A0B1TP12"/>
<evidence type="ECO:0000256" key="3">
    <source>
        <dbReference type="ARBA" id="ARBA00022989"/>
    </source>
</evidence>
<comment type="subcellular location">
    <subcellularLocation>
        <location evidence="1">Membrane</location>
        <topology evidence="1">Multi-pass membrane protein</topology>
    </subcellularLocation>
</comment>
<name>A0A0B1TP12_OESDE</name>
<feature type="compositionally biased region" description="Polar residues" evidence="5">
    <location>
        <begin position="109"/>
        <end position="120"/>
    </location>
</feature>
<dbReference type="InterPro" id="IPR036640">
    <property type="entry name" value="ABC1_TM_sf"/>
</dbReference>
<feature type="compositionally biased region" description="Acidic residues" evidence="5">
    <location>
        <begin position="94"/>
        <end position="107"/>
    </location>
</feature>
<dbReference type="GO" id="GO:0005524">
    <property type="term" value="F:ATP binding"/>
    <property type="evidence" value="ECO:0007669"/>
    <property type="project" value="InterPro"/>
</dbReference>
<accession>A0A0B1TP12</accession>
<dbReference type="PANTHER" id="PTHR43394">
    <property type="entry name" value="ATP-DEPENDENT PERMEASE MDL1, MITOCHONDRIAL"/>
    <property type="match status" value="1"/>
</dbReference>
<protein>
    <recommendedName>
        <fullName evidence="8">ABC transporter domain-containing protein</fullName>
    </recommendedName>
</protein>
<dbReference type="GO" id="GO:0090374">
    <property type="term" value="P:oligopeptide export from mitochondrion"/>
    <property type="evidence" value="ECO:0007669"/>
    <property type="project" value="TreeGrafter"/>
</dbReference>
<feature type="region of interest" description="Disordered" evidence="5">
    <location>
        <begin position="94"/>
        <end position="124"/>
    </location>
</feature>
<keyword evidence="2" id="KW-0812">Transmembrane</keyword>
<evidence type="ECO:0000256" key="5">
    <source>
        <dbReference type="SAM" id="MobiDB-lite"/>
    </source>
</evidence>
<dbReference type="EMBL" id="KN549228">
    <property type="protein sequence ID" value="KHJ99283.1"/>
    <property type="molecule type" value="Genomic_DNA"/>
</dbReference>
<dbReference type="GO" id="GO:0015421">
    <property type="term" value="F:ABC-type oligopeptide transporter activity"/>
    <property type="evidence" value="ECO:0007669"/>
    <property type="project" value="TreeGrafter"/>
</dbReference>
<evidence type="ECO:0000256" key="2">
    <source>
        <dbReference type="ARBA" id="ARBA00022692"/>
    </source>
</evidence>
<gene>
    <name evidence="6" type="ORF">OESDEN_00708</name>
</gene>
<dbReference type="InterPro" id="IPR027417">
    <property type="entry name" value="P-loop_NTPase"/>
</dbReference>
<proteinExistence type="predicted"/>
<dbReference type="Gene3D" id="1.20.1560.10">
    <property type="entry name" value="ABC transporter type 1, transmembrane domain"/>
    <property type="match status" value="1"/>
</dbReference>
<dbReference type="PANTHER" id="PTHR43394:SF27">
    <property type="entry name" value="ATP-DEPENDENT TRANSLOCASE ABCB1-LIKE"/>
    <property type="match status" value="1"/>
</dbReference>
<keyword evidence="3" id="KW-1133">Transmembrane helix</keyword>
<reference evidence="6 7" key="1">
    <citation type="submission" date="2014-03" db="EMBL/GenBank/DDBJ databases">
        <title>Draft genome of the hookworm Oesophagostomum dentatum.</title>
        <authorList>
            <person name="Mitreva M."/>
        </authorList>
    </citation>
    <scope>NUCLEOTIDE SEQUENCE [LARGE SCALE GENOMIC DNA]</scope>
    <source>
        <strain evidence="6 7">OD-Hann</strain>
    </source>
</reference>
<evidence type="ECO:0000256" key="1">
    <source>
        <dbReference type="ARBA" id="ARBA00004141"/>
    </source>
</evidence>
<dbReference type="GO" id="GO:0005743">
    <property type="term" value="C:mitochondrial inner membrane"/>
    <property type="evidence" value="ECO:0007669"/>
    <property type="project" value="TreeGrafter"/>
</dbReference>
<evidence type="ECO:0000256" key="4">
    <source>
        <dbReference type="ARBA" id="ARBA00023136"/>
    </source>
</evidence>
<keyword evidence="7" id="KW-1185">Reference proteome</keyword>
<evidence type="ECO:0008006" key="8">
    <source>
        <dbReference type="Google" id="ProtNLM"/>
    </source>
</evidence>
<dbReference type="Gene3D" id="3.40.50.300">
    <property type="entry name" value="P-loop containing nucleotide triphosphate hydrolases"/>
    <property type="match status" value="1"/>
</dbReference>